<dbReference type="InterPro" id="IPR009430">
    <property type="entry name" value="GvpL/GvpF"/>
</dbReference>
<keyword evidence="2" id="KW-1185">Reference proteome</keyword>
<dbReference type="EMBL" id="AP012603">
    <property type="protein sequence ID" value="BAM87505.1"/>
    <property type="molecule type" value="Genomic_DNA"/>
</dbReference>
<sequence>MTMNLVGITTPDVAGAIAAAGGRLADVETRAVEAGGLVALLALSKAPFWHVLRRSRTALRSMLTAQRILEAAAVYGPLLPARPGTLIRNDAEACMLLRSQCRHLAEGLRLHGTSRQYQITISWDPVAALAARRDHQDLVEAAAASADGAADKAASMIQRFMSDQQARFEAEAMRALAAVAEDVITLPVNQPDMLMNAVVLLAPGAEPELERVLEALDRGLRGKNLIRLIGPLPPVSFAAVSIERPGRQRIAAARRLLGIGEATRTCDLRRAYLDKAHAHHPDTGGHAADASIVGAAAEAFRLLARVAEARASAGQDDVILVDIRRQDQQRSLST</sequence>
<dbReference type="Proteomes" id="UP000011841">
    <property type="component" value="Chromosome"/>
</dbReference>
<dbReference type="AlphaFoldDB" id="M4ZMP7"/>
<dbReference type="HOGENOM" id="CLU_830726_0_0_5"/>
<dbReference type="KEGG" id="aol:S58_14970"/>
<dbReference type="InterPro" id="IPR036869">
    <property type="entry name" value="J_dom_sf"/>
</dbReference>
<dbReference type="Gene3D" id="1.10.287.110">
    <property type="entry name" value="DnaJ domain"/>
    <property type="match status" value="1"/>
</dbReference>
<gene>
    <name evidence="1" type="ORF">S58_14970</name>
</gene>
<dbReference type="STRING" id="1245469.S58_14970"/>
<accession>M4ZMP7</accession>
<dbReference type="PATRIC" id="fig|1245469.3.peg.1534"/>
<dbReference type="GO" id="GO:0031411">
    <property type="term" value="C:gas vesicle"/>
    <property type="evidence" value="ECO:0007669"/>
    <property type="project" value="InterPro"/>
</dbReference>
<dbReference type="GO" id="GO:0031412">
    <property type="term" value="P:gas vesicle organization"/>
    <property type="evidence" value="ECO:0007669"/>
    <property type="project" value="InterPro"/>
</dbReference>
<name>M4ZMP7_9BRAD</name>
<dbReference type="SUPFAM" id="SSF46565">
    <property type="entry name" value="Chaperone J-domain"/>
    <property type="match status" value="1"/>
</dbReference>
<reference evidence="1 2" key="1">
    <citation type="journal article" date="2013" name="Appl. Environ. Microbiol.">
        <title>Genome analysis suggests that the soil oligotrophic bacterium Agromonas oligotrophica (Bradyrhizobium oligotrophicum) is a nitrogen-fixing symbiont of Aeschynomene indica.</title>
        <authorList>
            <person name="Okubo T."/>
            <person name="Fukushima S."/>
            <person name="Itakura M."/>
            <person name="Oshima K."/>
            <person name="Longtonglang A."/>
            <person name="Teaumroong N."/>
            <person name="Mitsui H."/>
            <person name="Hattori M."/>
            <person name="Hattori R."/>
            <person name="Hattori T."/>
            <person name="Minamisawa K."/>
        </authorList>
    </citation>
    <scope>NUCLEOTIDE SEQUENCE [LARGE SCALE GENOMIC DNA]</scope>
    <source>
        <strain evidence="1 2">S58</strain>
    </source>
</reference>
<dbReference type="eggNOG" id="COG2214">
    <property type="taxonomic scope" value="Bacteria"/>
</dbReference>
<protein>
    <submittedName>
        <fullName evidence="1">Putative gas vesicle synthesis protein, GvpF/L-like</fullName>
    </submittedName>
</protein>
<evidence type="ECO:0000313" key="1">
    <source>
        <dbReference type="EMBL" id="BAM87505.1"/>
    </source>
</evidence>
<organism evidence="1 2">
    <name type="scientific">Bradyrhizobium oligotrophicum S58</name>
    <dbReference type="NCBI Taxonomy" id="1245469"/>
    <lineage>
        <taxon>Bacteria</taxon>
        <taxon>Pseudomonadati</taxon>
        <taxon>Pseudomonadota</taxon>
        <taxon>Alphaproteobacteria</taxon>
        <taxon>Hyphomicrobiales</taxon>
        <taxon>Nitrobacteraceae</taxon>
        <taxon>Bradyrhizobium</taxon>
    </lineage>
</organism>
<dbReference type="Pfam" id="PF06386">
    <property type="entry name" value="GvpL_GvpF"/>
    <property type="match status" value="1"/>
</dbReference>
<evidence type="ECO:0000313" key="2">
    <source>
        <dbReference type="Proteomes" id="UP000011841"/>
    </source>
</evidence>
<proteinExistence type="predicted"/>